<dbReference type="SUPFAM" id="SSF48403">
    <property type="entry name" value="Ankyrin repeat"/>
    <property type="match status" value="1"/>
</dbReference>
<protein>
    <submittedName>
        <fullName evidence="1">Uncharacterized protein</fullName>
    </submittedName>
</protein>
<sequence>MTVLKDLSTKIEFIKGDCGHPYKSEIKPSLYIVPKNQTILSAHAIPIMTIILRKCLQIKGQEETVIICSNLKQIQLVEYALRRLGKDFITKNSNANENKSQTIETLDEPGMILITDYRLLRGLEVLHSIVFIDKEEENAAGLLVETLTRTITQLDMIVLPKSHKRTSLSGLERALKSYESGGLVGAIRLKVKQRGGRVNITVTEHGSTESFDETLSEEDYQYEKMIENVGPQDEELFNTFRNRFSLKQKRLKWNGEIVDKITLKNGRTLSFQDVYELLKSKKFEEFNEIAEEYPHMLNNLRGHDDRTLLMKVVSNNNTDRTLLMKAVMENDTGVVNHLLDFPQDVFIVDRKGNNFMHDACMVANEDTLRLLDERLEGKDSLT</sequence>
<organism evidence="1 2">
    <name type="scientific">Clytia hemisphaerica</name>
    <dbReference type="NCBI Taxonomy" id="252671"/>
    <lineage>
        <taxon>Eukaryota</taxon>
        <taxon>Metazoa</taxon>
        <taxon>Cnidaria</taxon>
        <taxon>Hydrozoa</taxon>
        <taxon>Hydroidolina</taxon>
        <taxon>Leptothecata</taxon>
        <taxon>Obeliida</taxon>
        <taxon>Clytiidae</taxon>
        <taxon>Clytia</taxon>
    </lineage>
</organism>
<reference evidence="1" key="1">
    <citation type="submission" date="2021-01" db="UniProtKB">
        <authorList>
            <consortium name="EnsemblMetazoa"/>
        </authorList>
    </citation>
    <scope>IDENTIFICATION</scope>
</reference>
<name>A0A7M5V245_9CNID</name>
<dbReference type="InterPro" id="IPR036770">
    <property type="entry name" value="Ankyrin_rpt-contain_sf"/>
</dbReference>
<dbReference type="EnsemblMetazoa" id="CLYHEMT008445.2">
    <property type="protein sequence ID" value="CLYHEMP008445.2"/>
    <property type="gene ID" value="CLYHEMG008445"/>
</dbReference>
<dbReference type="Gene3D" id="1.25.40.20">
    <property type="entry name" value="Ankyrin repeat-containing domain"/>
    <property type="match status" value="1"/>
</dbReference>
<evidence type="ECO:0000313" key="1">
    <source>
        <dbReference type="EnsemblMetazoa" id="CLYHEMP008445.2"/>
    </source>
</evidence>
<keyword evidence="2" id="KW-1185">Reference proteome</keyword>
<proteinExistence type="predicted"/>
<dbReference type="AlphaFoldDB" id="A0A7M5V245"/>
<evidence type="ECO:0000313" key="2">
    <source>
        <dbReference type="Proteomes" id="UP000594262"/>
    </source>
</evidence>
<dbReference type="OrthoDB" id="67198at2759"/>
<dbReference type="Proteomes" id="UP000594262">
    <property type="component" value="Unplaced"/>
</dbReference>
<accession>A0A7M5V245</accession>